<protein>
    <submittedName>
        <fullName evidence="2">Protein containing Aldehyde dehydrogenase domain</fullName>
        <ecNumber evidence="2">1.-.-.-</ecNumber>
    </submittedName>
</protein>
<organism evidence="2">
    <name type="scientific">sediment metagenome</name>
    <dbReference type="NCBI Taxonomy" id="749907"/>
    <lineage>
        <taxon>unclassified sequences</taxon>
        <taxon>metagenomes</taxon>
        <taxon>ecological metagenomes</taxon>
    </lineage>
</organism>
<comment type="caution">
    <text evidence="2">The sequence shown here is derived from an EMBL/GenBank/DDBJ whole genome shotgun (WGS) entry which is preliminary data.</text>
</comment>
<reference evidence="2" key="1">
    <citation type="submission" date="2010-07" db="EMBL/GenBank/DDBJ databases">
        <authorList>
            <consortium name="CONSOLIDER consortium CSD2007-00005"/>
            <person name="Guazzaroni M.-E."/>
            <person name="Richter M."/>
            <person name="Garcia-Salamanca A."/>
            <person name="Yarza P."/>
            <person name="Ferrer M."/>
        </authorList>
    </citation>
    <scope>NUCLEOTIDE SEQUENCE</scope>
</reference>
<dbReference type="PANTHER" id="PTHR43866:SF4">
    <property type="entry name" value="MALONATE-SEMIALDEHYDE DEHYDROGENASE"/>
    <property type="match status" value="1"/>
</dbReference>
<reference evidence="2" key="2">
    <citation type="journal article" date="2011" name="Microb. Ecol.">
        <title>Taxonomic and Functional Metagenomic Profiling of the Microbial Community in the Anoxic Sediment of a Sub-saline Shallow Lake (Laguna de Carrizo, Central Spain).</title>
        <authorList>
            <person name="Ferrer M."/>
            <person name="Guazzaroni M.E."/>
            <person name="Richter M."/>
            <person name="Garcia-Salamanca A."/>
            <person name="Yarza P."/>
            <person name="Suarez-Suarez A."/>
            <person name="Solano J."/>
            <person name="Alcaide M."/>
            <person name="van Dillewijn P."/>
            <person name="Molina-Henares M.A."/>
            <person name="Lopez-Cortes N."/>
            <person name="Al-Ramahi Y."/>
            <person name="Guerrero C."/>
            <person name="Acosta A."/>
            <person name="de Eugenio L.I."/>
            <person name="Martinez V."/>
            <person name="Marques S."/>
            <person name="Rojo F."/>
            <person name="Santero E."/>
            <person name="Genilloud O."/>
            <person name="Perez-Perez J."/>
            <person name="Rossello-Mora R."/>
            <person name="Ramos J.L."/>
        </authorList>
    </citation>
    <scope>NUCLEOTIDE SEQUENCE</scope>
</reference>
<dbReference type="Pfam" id="PF00171">
    <property type="entry name" value="Aldedh"/>
    <property type="match status" value="1"/>
</dbReference>
<evidence type="ECO:0000259" key="1">
    <source>
        <dbReference type="Pfam" id="PF00171"/>
    </source>
</evidence>
<dbReference type="EMBL" id="ADZX01000660">
    <property type="protein sequence ID" value="EFK95776.1"/>
    <property type="molecule type" value="Genomic_DNA"/>
</dbReference>
<dbReference type="Gene3D" id="3.40.605.10">
    <property type="entry name" value="Aldehyde Dehydrogenase, Chain A, domain 1"/>
    <property type="match status" value="1"/>
</dbReference>
<dbReference type="GO" id="GO:0006210">
    <property type="term" value="P:thymine catabolic process"/>
    <property type="evidence" value="ECO:0007669"/>
    <property type="project" value="TreeGrafter"/>
</dbReference>
<dbReference type="SUPFAM" id="SSF53720">
    <property type="entry name" value="ALDH-like"/>
    <property type="match status" value="1"/>
</dbReference>
<name>D9PKY8_9ZZZZ</name>
<dbReference type="InterPro" id="IPR010061">
    <property type="entry name" value="MeMal-semiAld_DH"/>
</dbReference>
<proteinExistence type="predicted"/>
<dbReference type="GO" id="GO:0006574">
    <property type="term" value="P:L-valine catabolic process"/>
    <property type="evidence" value="ECO:0007669"/>
    <property type="project" value="TreeGrafter"/>
</dbReference>
<dbReference type="EC" id="1.-.-.-" evidence="2"/>
<accession>D9PKY8</accession>
<dbReference type="AlphaFoldDB" id="D9PKY8"/>
<dbReference type="InterPro" id="IPR016162">
    <property type="entry name" value="Ald_DH_N"/>
</dbReference>
<dbReference type="GO" id="GO:0004491">
    <property type="term" value="F:methylmalonate-semialdehyde dehydrogenase (acylating, NAD) activity"/>
    <property type="evidence" value="ECO:0007669"/>
    <property type="project" value="InterPro"/>
</dbReference>
<feature type="domain" description="Aldehyde dehydrogenase" evidence="1">
    <location>
        <begin position="21"/>
        <end position="167"/>
    </location>
</feature>
<evidence type="ECO:0000313" key="2">
    <source>
        <dbReference type="EMBL" id="EFK95776.1"/>
    </source>
</evidence>
<dbReference type="InterPro" id="IPR015590">
    <property type="entry name" value="Aldehyde_DH_dom"/>
</dbReference>
<dbReference type="PANTHER" id="PTHR43866">
    <property type="entry name" value="MALONATE-SEMIALDEHYDE DEHYDROGENASE"/>
    <property type="match status" value="1"/>
</dbReference>
<sequence length="172" mass="19434">MLLPEVKKHYGKLKFLIDGEWVDSKSPNVGIDTNPATDEAIAEFPNATKEEAIQAVEAAHRAFQTWRNVPLRDRAYMMFTMHHKFRDNFEMLCRVLTQDHGRTIDEARGSVARVLENIESACSAVYGLPKQNEHVMNLATGIDESLIWEPLGAFLIITPGNIPMHAWSSFVP</sequence>
<dbReference type="InterPro" id="IPR016161">
    <property type="entry name" value="Ald_DH/histidinol_DH"/>
</dbReference>
<keyword evidence="2" id="KW-0560">Oxidoreductase</keyword>
<feature type="non-terminal residue" evidence="2">
    <location>
        <position position="172"/>
    </location>
</feature>
<gene>
    <name evidence="2" type="ORF">LDC_2209</name>
</gene>